<dbReference type="EMBL" id="OX459125">
    <property type="protein sequence ID" value="CAI9116586.1"/>
    <property type="molecule type" value="Genomic_DNA"/>
</dbReference>
<evidence type="ECO:0000313" key="5">
    <source>
        <dbReference type="Proteomes" id="UP001161247"/>
    </source>
</evidence>
<keyword evidence="5" id="KW-1185">Reference proteome</keyword>
<dbReference type="SUPFAM" id="SSF57667">
    <property type="entry name" value="beta-beta-alpha zinc fingers"/>
    <property type="match status" value="1"/>
</dbReference>
<sequence>MDDSHNFGVSPSIFQQFTCPDHREMYPQTLTLVSDVPDAPKAEAFPSVVKYYQKPRKKRTKLVRVEDFGVNSNKPKCAARKPNPDAAKITDPCSECGRRFPSQKALFGHMRCHPERQWRGINPPLNFRPNHNTNNNQASSSGTKKKFFSHIGSEDDDREVATSLLILANGPSASESPTVAGSQGTLETNNVNVVAGSDVADADVVAGPSSRKEAAYVLDLNLPAPAEDDASSSYPSEAALELRLGR</sequence>
<evidence type="ECO:0000256" key="1">
    <source>
        <dbReference type="PROSITE-ProRule" id="PRU00042"/>
    </source>
</evidence>
<gene>
    <name evidence="4" type="ORF">OLC1_LOCUS22845</name>
</gene>
<evidence type="ECO:0000313" key="4">
    <source>
        <dbReference type="EMBL" id="CAI9116586.1"/>
    </source>
</evidence>
<keyword evidence="1" id="KW-0863">Zinc-finger</keyword>
<evidence type="ECO:0000256" key="2">
    <source>
        <dbReference type="SAM" id="MobiDB-lite"/>
    </source>
</evidence>
<dbReference type="InterPro" id="IPR036236">
    <property type="entry name" value="Znf_C2H2_sf"/>
</dbReference>
<dbReference type="AlphaFoldDB" id="A0AAV1EA54"/>
<dbReference type="PANTHER" id="PTHR47591">
    <property type="entry name" value="ZINC FINGER PROTEIN ZAT2-RELATED"/>
    <property type="match status" value="1"/>
</dbReference>
<protein>
    <submittedName>
        <fullName evidence="4">OLC1v1017772C1</fullName>
    </submittedName>
</protein>
<dbReference type="Pfam" id="PF13912">
    <property type="entry name" value="zf-C2H2_6"/>
    <property type="match status" value="1"/>
</dbReference>
<dbReference type="GO" id="GO:0008270">
    <property type="term" value="F:zinc ion binding"/>
    <property type="evidence" value="ECO:0007669"/>
    <property type="project" value="UniProtKB-KW"/>
</dbReference>
<organism evidence="4 5">
    <name type="scientific">Oldenlandia corymbosa var. corymbosa</name>
    <dbReference type="NCBI Taxonomy" id="529605"/>
    <lineage>
        <taxon>Eukaryota</taxon>
        <taxon>Viridiplantae</taxon>
        <taxon>Streptophyta</taxon>
        <taxon>Embryophyta</taxon>
        <taxon>Tracheophyta</taxon>
        <taxon>Spermatophyta</taxon>
        <taxon>Magnoliopsida</taxon>
        <taxon>eudicotyledons</taxon>
        <taxon>Gunneridae</taxon>
        <taxon>Pentapetalae</taxon>
        <taxon>asterids</taxon>
        <taxon>lamiids</taxon>
        <taxon>Gentianales</taxon>
        <taxon>Rubiaceae</taxon>
        <taxon>Rubioideae</taxon>
        <taxon>Spermacoceae</taxon>
        <taxon>Hedyotis-Oldenlandia complex</taxon>
        <taxon>Oldenlandia</taxon>
    </lineage>
</organism>
<keyword evidence="1" id="KW-0862">Zinc</keyword>
<proteinExistence type="predicted"/>
<feature type="region of interest" description="Disordered" evidence="2">
    <location>
        <begin position="223"/>
        <end position="246"/>
    </location>
</feature>
<dbReference type="PROSITE" id="PS00028">
    <property type="entry name" value="ZINC_FINGER_C2H2_1"/>
    <property type="match status" value="1"/>
</dbReference>
<keyword evidence="1" id="KW-0479">Metal-binding</keyword>
<dbReference type="PROSITE" id="PS50157">
    <property type="entry name" value="ZINC_FINGER_C2H2_2"/>
    <property type="match status" value="1"/>
</dbReference>
<dbReference type="PANTHER" id="PTHR47591:SF1">
    <property type="entry name" value="ZINC FINGER PROTEIN ZAT2-RELATED"/>
    <property type="match status" value="1"/>
</dbReference>
<name>A0AAV1EA54_OLDCO</name>
<reference evidence="4" key="1">
    <citation type="submission" date="2023-03" db="EMBL/GenBank/DDBJ databases">
        <authorList>
            <person name="Julca I."/>
        </authorList>
    </citation>
    <scope>NUCLEOTIDE SEQUENCE</scope>
</reference>
<dbReference type="InterPro" id="IPR013087">
    <property type="entry name" value="Znf_C2H2_type"/>
</dbReference>
<accession>A0AAV1EA54</accession>
<dbReference type="Proteomes" id="UP001161247">
    <property type="component" value="Chromosome 8"/>
</dbReference>
<evidence type="ECO:0000259" key="3">
    <source>
        <dbReference type="PROSITE" id="PS50157"/>
    </source>
</evidence>
<feature type="domain" description="C2H2-type" evidence="3">
    <location>
        <begin position="91"/>
        <end position="118"/>
    </location>
</feature>